<dbReference type="SMART" id="SM00355">
    <property type="entry name" value="ZnF_C2H2"/>
    <property type="match status" value="11"/>
</dbReference>
<dbReference type="EMBL" id="CAJPVJ010005499">
    <property type="protein sequence ID" value="CAG2169587.1"/>
    <property type="molecule type" value="Genomic_DNA"/>
</dbReference>
<feature type="compositionally biased region" description="Polar residues" evidence="2">
    <location>
        <begin position="80"/>
        <end position="90"/>
    </location>
</feature>
<dbReference type="GO" id="GO:0005634">
    <property type="term" value="C:nucleus"/>
    <property type="evidence" value="ECO:0007669"/>
    <property type="project" value="TreeGrafter"/>
</dbReference>
<dbReference type="InterPro" id="IPR013087">
    <property type="entry name" value="Znf_C2H2_type"/>
</dbReference>
<feature type="domain" description="C2H2-type" evidence="3">
    <location>
        <begin position="659"/>
        <end position="686"/>
    </location>
</feature>
<dbReference type="GO" id="GO:0008270">
    <property type="term" value="F:zinc ion binding"/>
    <property type="evidence" value="ECO:0007669"/>
    <property type="project" value="UniProtKB-KW"/>
</dbReference>
<dbReference type="Pfam" id="PF00096">
    <property type="entry name" value="zf-C2H2"/>
    <property type="match status" value="2"/>
</dbReference>
<reference evidence="4" key="1">
    <citation type="submission" date="2020-11" db="EMBL/GenBank/DDBJ databases">
        <authorList>
            <person name="Tran Van P."/>
        </authorList>
    </citation>
    <scope>NUCLEOTIDE SEQUENCE</scope>
</reference>
<sequence length="686" mass="76593">MHSNRRHALIVDLPVTDISSTTPLQERPLRAPDVVERGVSGSLPQSKRRKHSHNEDILTPINESIATETKAPDGRERLSTWPQMPNISSTDTNLMTRFRHNESINKSQYNSEILAHKTPVPQESTISSTDTTTASLDNTCHNDSDSDIEIIAQIVTIANTSNTIQTPSKTTLNESPELEDGELISDTTNTSLTDANHNDSMDTQTEPLEPMDSKPKNMSTTTGTAINNSDQIPAQNADPSEPRDPRLRNRSTTSSTANRASNGVRLSGTGMQGLGFVCSDSECGQLFNTNERNVFVLYTRSWYNTSDQTMTYLCHYPDCDKRFPVEILSLHKLLDHKLQYDCKSKGCHEVFTTELQLKTHNMTVHSPVTSFVCGFIGCGQTFDHKSEFIAHKDTHPQPMQSTVCTDLAPAPEIKCDMNECAQVFKSVFDLHLHKAAIHYDSFTPHKRMDHKLQYDCKSKGCHEVFETELQVKTHSLMAHRLRYTCHYPGCGQAFNSLLQLSDHKNETHSESPPPMVRAVECEYAGCGQVFKTVFECNLHKLTVHNYTTLQLLANPVVEPMPNTSAELLPNKCDECRLGFKELQALINHKIAVHNADPFTCGKCGKRFAKEVELEIHDKSIHISGTIRFKCAKCGKKFISSGAMEGHLKVVHKVVVIDAKQCNICGRVLKSVEGLLTHKKVKHPGHA</sequence>
<dbReference type="EMBL" id="OC920324">
    <property type="protein sequence ID" value="CAD7652400.1"/>
    <property type="molecule type" value="Genomic_DNA"/>
</dbReference>
<dbReference type="Gene3D" id="3.30.160.60">
    <property type="entry name" value="Classic Zinc Finger"/>
    <property type="match status" value="3"/>
</dbReference>
<organism evidence="4">
    <name type="scientific">Oppiella nova</name>
    <dbReference type="NCBI Taxonomy" id="334625"/>
    <lineage>
        <taxon>Eukaryota</taxon>
        <taxon>Metazoa</taxon>
        <taxon>Ecdysozoa</taxon>
        <taxon>Arthropoda</taxon>
        <taxon>Chelicerata</taxon>
        <taxon>Arachnida</taxon>
        <taxon>Acari</taxon>
        <taxon>Acariformes</taxon>
        <taxon>Sarcoptiformes</taxon>
        <taxon>Oribatida</taxon>
        <taxon>Brachypylina</taxon>
        <taxon>Oppioidea</taxon>
        <taxon>Oppiidae</taxon>
        <taxon>Oppiella</taxon>
    </lineage>
</organism>
<evidence type="ECO:0000313" key="4">
    <source>
        <dbReference type="EMBL" id="CAD7652400.1"/>
    </source>
</evidence>
<keyword evidence="1" id="KW-0863">Zinc-finger</keyword>
<keyword evidence="5" id="KW-1185">Reference proteome</keyword>
<keyword evidence="1" id="KW-0862">Zinc</keyword>
<dbReference type="InterPro" id="IPR051061">
    <property type="entry name" value="Zinc_finger_trans_reg"/>
</dbReference>
<dbReference type="PANTHER" id="PTHR46179">
    <property type="entry name" value="ZINC FINGER PROTEIN"/>
    <property type="match status" value="1"/>
</dbReference>
<feature type="domain" description="C2H2-type" evidence="3">
    <location>
        <begin position="483"/>
        <end position="513"/>
    </location>
</feature>
<dbReference type="OrthoDB" id="7784405at2759"/>
<dbReference type="Proteomes" id="UP000728032">
    <property type="component" value="Unassembled WGS sequence"/>
</dbReference>
<dbReference type="GO" id="GO:0006357">
    <property type="term" value="P:regulation of transcription by RNA polymerase II"/>
    <property type="evidence" value="ECO:0007669"/>
    <property type="project" value="TreeGrafter"/>
</dbReference>
<feature type="domain" description="C2H2-type" evidence="3">
    <location>
        <begin position="340"/>
        <end position="366"/>
    </location>
</feature>
<feature type="region of interest" description="Disordered" evidence="2">
    <location>
        <begin position="187"/>
        <end position="266"/>
    </location>
</feature>
<feature type="domain" description="C2H2-type" evidence="3">
    <location>
        <begin position="371"/>
        <end position="400"/>
    </location>
</feature>
<protein>
    <recommendedName>
        <fullName evidence="3">C2H2-type domain-containing protein</fullName>
    </recommendedName>
</protein>
<feature type="region of interest" description="Disordered" evidence="2">
    <location>
        <begin position="69"/>
        <end position="90"/>
    </location>
</feature>
<feature type="domain" description="C2H2-type" evidence="3">
    <location>
        <begin position="628"/>
        <end position="651"/>
    </location>
</feature>
<dbReference type="SUPFAM" id="SSF57667">
    <property type="entry name" value="beta-beta-alpha zinc fingers"/>
    <property type="match status" value="2"/>
</dbReference>
<evidence type="ECO:0000259" key="3">
    <source>
        <dbReference type="PROSITE" id="PS50157"/>
    </source>
</evidence>
<dbReference type="AlphaFoldDB" id="A0A7R9M2L6"/>
<dbReference type="PROSITE" id="PS00028">
    <property type="entry name" value="ZINC_FINGER_C2H2_1"/>
    <property type="match status" value="8"/>
</dbReference>
<proteinExistence type="predicted"/>
<accession>A0A7R9M2L6</accession>
<dbReference type="GO" id="GO:0003712">
    <property type="term" value="F:transcription coregulator activity"/>
    <property type="evidence" value="ECO:0007669"/>
    <property type="project" value="TreeGrafter"/>
</dbReference>
<feature type="region of interest" description="Disordered" evidence="2">
    <location>
        <begin position="22"/>
        <end position="54"/>
    </location>
</feature>
<feature type="compositionally biased region" description="Polar residues" evidence="2">
    <location>
        <begin position="216"/>
        <end position="238"/>
    </location>
</feature>
<name>A0A7R9M2L6_9ACAR</name>
<feature type="compositionally biased region" description="Basic and acidic residues" evidence="2">
    <location>
        <begin position="27"/>
        <end position="36"/>
    </location>
</feature>
<keyword evidence="1" id="KW-0479">Metal-binding</keyword>
<evidence type="ECO:0000313" key="5">
    <source>
        <dbReference type="Proteomes" id="UP000728032"/>
    </source>
</evidence>
<dbReference type="PANTHER" id="PTHR46179:SF27">
    <property type="entry name" value="MYC ASSOCIATED ZINC FINGER PROTEIN"/>
    <property type="match status" value="1"/>
</dbReference>
<evidence type="ECO:0000256" key="2">
    <source>
        <dbReference type="SAM" id="MobiDB-lite"/>
    </source>
</evidence>
<feature type="compositionally biased region" description="Low complexity" evidence="2">
    <location>
        <begin position="250"/>
        <end position="262"/>
    </location>
</feature>
<dbReference type="InterPro" id="IPR036236">
    <property type="entry name" value="Znf_C2H2_sf"/>
</dbReference>
<feature type="domain" description="C2H2-type" evidence="3">
    <location>
        <begin position="598"/>
        <end position="621"/>
    </location>
</feature>
<dbReference type="PROSITE" id="PS50157">
    <property type="entry name" value="ZINC_FINGER_C2H2_2"/>
    <property type="match status" value="6"/>
</dbReference>
<evidence type="ECO:0000256" key="1">
    <source>
        <dbReference type="PROSITE-ProRule" id="PRU00042"/>
    </source>
</evidence>
<gene>
    <name evidence="4" type="ORF">ONB1V03_LOCUS9062</name>
</gene>